<evidence type="ECO:0000313" key="1">
    <source>
        <dbReference type="EMBL" id="GGA92333.1"/>
    </source>
</evidence>
<accession>A0A8J2UB57</accession>
<keyword evidence="2" id="KW-1185">Reference proteome</keyword>
<dbReference type="Proteomes" id="UP000607559">
    <property type="component" value="Unassembled WGS sequence"/>
</dbReference>
<reference evidence="1" key="1">
    <citation type="journal article" date="2014" name="Int. J. Syst. Evol. Microbiol.">
        <title>Complete genome sequence of Corynebacterium casei LMG S-19264T (=DSM 44701T), isolated from a smear-ripened cheese.</title>
        <authorList>
            <consortium name="US DOE Joint Genome Institute (JGI-PGF)"/>
            <person name="Walter F."/>
            <person name="Albersmeier A."/>
            <person name="Kalinowski J."/>
            <person name="Ruckert C."/>
        </authorList>
    </citation>
    <scope>NUCLEOTIDE SEQUENCE</scope>
    <source>
        <strain evidence="1">CGMCC 1.15448</strain>
    </source>
</reference>
<evidence type="ECO:0000313" key="2">
    <source>
        <dbReference type="Proteomes" id="UP000607559"/>
    </source>
</evidence>
<protein>
    <submittedName>
        <fullName evidence="1">Uncharacterized protein</fullName>
    </submittedName>
</protein>
<dbReference type="EMBL" id="BMJC01000001">
    <property type="protein sequence ID" value="GGA92333.1"/>
    <property type="molecule type" value="Genomic_DNA"/>
</dbReference>
<sequence length="110" mass="12756">MKKAISFERYDSQAHKLVDQPIQRALIDKWAKKNNAEIIKRFETVAPADGIFESESWKELKAFAADRTLQIKSVVTARFSVLVHEDIFSTMEMAEYFENRGIRMDLASKE</sequence>
<comment type="caution">
    <text evidence="1">The sequence shown here is derived from an EMBL/GenBank/DDBJ whole genome shotgun (WGS) entry which is preliminary data.</text>
</comment>
<name>A0A8J2UB57_9BACT</name>
<proteinExistence type="predicted"/>
<organism evidence="1 2">
    <name type="scientific">Puia dinghuensis</name>
    <dbReference type="NCBI Taxonomy" id="1792502"/>
    <lineage>
        <taxon>Bacteria</taxon>
        <taxon>Pseudomonadati</taxon>
        <taxon>Bacteroidota</taxon>
        <taxon>Chitinophagia</taxon>
        <taxon>Chitinophagales</taxon>
        <taxon>Chitinophagaceae</taxon>
        <taxon>Puia</taxon>
    </lineage>
</organism>
<gene>
    <name evidence="1" type="ORF">GCM10011511_14670</name>
</gene>
<dbReference type="AlphaFoldDB" id="A0A8J2UB57"/>
<reference evidence="1" key="2">
    <citation type="submission" date="2020-09" db="EMBL/GenBank/DDBJ databases">
        <authorList>
            <person name="Sun Q."/>
            <person name="Zhou Y."/>
        </authorList>
    </citation>
    <scope>NUCLEOTIDE SEQUENCE</scope>
    <source>
        <strain evidence="1">CGMCC 1.15448</strain>
    </source>
</reference>